<dbReference type="PANTHER" id="PTHR32294:SF4">
    <property type="entry name" value="ERROR-PRONE DNA POLYMERASE"/>
    <property type="match status" value="1"/>
</dbReference>
<evidence type="ECO:0000256" key="8">
    <source>
        <dbReference type="ARBA" id="ARBA00022705"/>
    </source>
</evidence>
<dbReference type="GeneID" id="78371511"/>
<evidence type="ECO:0000256" key="4">
    <source>
        <dbReference type="ARBA" id="ARBA00017273"/>
    </source>
</evidence>
<dbReference type="eggNOG" id="COG0587">
    <property type="taxonomic scope" value="Bacteria"/>
</dbReference>
<evidence type="ECO:0000256" key="2">
    <source>
        <dbReference type="ARBA" id="ARBA00007391"/>
    </source>
</evidence>
<dbReference type="Proteomes" id="UP000032336">
    <property type="component" value="Unassembled WGS sequence"/>
</dbReference>
<evidence type="ECO:0000256" key="11">
    <source>
        <dbReference type="ARBA" id="ARBA00023204"/>
    </source>
</evidence>
<dbReference type="GO" id="GO:0005737">
    <property type="term" value="C:cytoplasm"/>
    <property type="evidence" value="ECO:0007669"/>
    <property type="project" value="UniProtKB-SubCell"/>
</dbReference>
<dbReference type="Gene3D" id="1.10.150.870">
    <property type="match status" value="1"/>
</dbReference>
<dbReference type="PATRIC" id="fig|1121877.4.peg.168"/>
<keyword evidence="9 13" id="KW-0227">DNA damage</keyword>
<organism evidence="15 16">
    <name type="scientific">Ferrimicrobium acidiphilum DSM 19497</name>
    <dbReference type="NCBI Taxonomy" id="1121877"/>
    <lineage>
        <taxon>Bacteria</taxon>
        <taxon>Bacillati</taxon>
        <taxon>Actinomycetota</taxon>
        <taxon>Acidimicrobiia</taxon>
        <taxon>Acidimicrobiales</taxon>
        <taxon>Acidimicrobiaceae</taxon>
        <taxon>Ferrimicrobium</taxon>
    </lineage>
</organism>
<comment type="similarity">
    <text evidence="2 13">Belongs to the DNA polymerase type-C family. DnaE2 subfamily.</text>
</comment>
<dbReference type="GO" id="GO:0006260">
    <property type="term" value="P:DNA replication"/>
    <property type="evidence" value="ECO:0007669"/>
    <property type="project" value="UniProtKB-KW"/>
</dbReference>
<protein>
    <recommendedName>
        <fullName evidence="4 13">Error-prone DNA polymerase</fullName>
        <ecNumber evidence="3 13">2.7.7.7</ecNumber>
    </recommendedName>
</protein>
<dbReference type="InterPro" id="IPR004805">
    <property type="entry name" value="DnaE2/DnaE/PolC"/>
</dbReference>
<proteinExistence type="inferred from homology"/>
<dbReference type="Pfam" id="PF02811">
    <property type="entry name" value="PHP"/>
    <property type="match status" value="1"/>
</dbReference>
<sequence length="1073" mass="118316">MPSYRELEQPIQRVRDLDSTQSNLSDDREPAYAELHAHSYFSFLDGVVSPEDLVVAASQAGLAGIALTDHNGLYGVPRFLTAARSLGIQPIIGAELTLGDAEVRTATPDPKGEHLLVLAASIEGYQALSRTIAEAHLRGGSKGVFSLSLDQLATNQPHDGWVVLTGCRKGPLSRALIEQGPKAARHRLNELEERFGHDALVIEINDHGDPLDTIRADFLAELAVQRGFPLVATQNVHALNSRGQLRATVAAAIRSNSKLAELDGYLPSAGVPRLRTPREQRLHFVRYPGVVAQTVEVMERCRFPLHLIAPGLPRSLAPAGETDISWLRHLTFERAPKRYGSVDAERIPGAYGQLAYELEIIDTLGFAGYFLVVADLVDFCRREGIYCQGRGSAANSAVCYALGITNADPVALGLLFERFLSPERDGPPDIDVDIESGRREEVLQYVYRRYGREYAAQVASLITYRARSVLRDTARVYGVPLIEIDRWSRQVERRGSLRASFEARDHRGHPLLEVPADIAEVALDLEYTPRHLGLHVGGMVICDRPIIEVCPVEWARKLDRSVLQWDKDDCAQMGLVKFDLLGLGMLGAIHEMVDLVKDAYGVTVDIALLPQEEQVYVMLQHADSIGLFQVESRAQMATLPRLKPTCFYDLVVEVALIRPGPIQGGSVHPYLRRRSGEEAVTYPHPLLERSLSKTLGVPLFQEQLMQMAMDVAGFSPSQADELRQAMSSRRSTERMERLKRRLFAGMEANGVDDLAKEEIYQKLAAFANFGFPESHAASFAYLVYISAWFKLHYPAAFYAGILRSQPMGFWSPQTLLRDAARHGVAALPPDVNRGSASTDLQVYDGEVFLRVGLDTIRGVGDKKAQAIIEGGPYTSWRGVLDRVPLSELQVINLAKAGAFDCFGQHRRSVIWQSGEVVRDRRGLSDIVANGSQPTFEVLTEAERQLMESHALGFVTKGHPMELLRSSLSRSDIVRSDGLGALDDGAKVTVAGIVTHRQRPGTAKGVVFLNLEDETGLINVLIRPGVWVRFREAALSSAVLVTGRLQRSGEVKSVIASKVMALEGAPVLRSRDFQ</sequence>
<evidence type="ECO:0000256" key="7">
    <source>
        <dbReference type="ARBA" id="ARBA00022695"/>
    </source>
</evidence>
<keyword evidence="8 13" id="KW-0235">DNA replication</keyword>
<dbReference type="AlphaFoldDB" id="A0A0D8FYK3"/>
<dbReference type="SMART" id="SM00481">
    <property type="entry name" value="POLIIIAc"/>
    <property type="match status" value="1"/>
</dbReference>
<dbReference type="Pfam" id="PF01336">
    <property type="entry name" value="tRNA_anti-codon"/>
    <property type="match status" value="1"/>
</dbReference>
<dbReference type="HAMAP" id="MF_01902">
    <property type="entry name" value="DNApol_error_prone"/>
    <property type="match status" value="1"/>
</dbReference>
<dbReference type="InterPro" id="IPR012340">
    <property type="entry name" value="NA-bd_OB-fold"/>
</dbReference>
<dbReference type="InterPro" id="IPR016195">
    <property type="entry name" value="Pol/histidinol_Pase-like"/>
</dbReference>
<name>A0A0D8FYK3_9ACTN</name>
<keyword evidence="5 13" id="KW-0963">Cytoplasm</keyword>
<keyword evidence="7 13" id="KW-0548">Nucleotidyltransferase</keyword>
<dbReference type="InterPro" id="IPR040982">
    <property type="entry name" value="DNA_pol3_finger"/>
</dbReference>
<dbReference type="EC" id="2.7.7.7" evidence="3 13"/>
<gene>
    <name evidence="13 15" type="primary">dnaE2</name>
    <name evidence="15" type="ORF">FEAC_01560</name>
</gene>
<dbReference type="PANTHER" id="PTHR32294">
    <property type="entry name" value="DNA POLYMERASE III SUBUNIT ALPHA"/>
    <property type="match status" value="1"/>
</dbReference>
<dbReference type="GO" id="GO:0003676">
    <property type="term" value="F:nucleic acid binding"/>
    <property type="evidence" value="ECO:0007669"/>
    <property type="project" value="InterPro"/>
</dbReference>
<dbReference type="Pfam" id="PF17657">
    <property type="entry name" value="DNA_pol3_finger"/>
    <property type="match status" value="1"/>
</dbReference>
<evidence type="ECO:0000256" key="3">
    <source>
        <dbReference type="ARBA" id="ARBA00012417"/>
    </source>
</evidence>
<dbReference type="Pfam" id="PF07733">
    <property type="entry name" value="DNA_pol3_alpha"/>
    <property type="match status" value="1"/>
</dbReference>
<evidence type="ECO:0000313" key="15">
    <source>
        <dbReference type="EMBL" id="KJE78164.1"/>
    </source>
</evidence>
<evidence type="ECO:0000256" key="12">
    <source>
        <dbReference type="ARBA" id="ARBA00049244"/>
    </source>
</evidence>
<keyword evidence="11 13" id="KW-0234">DNA repair</keyword>
<dbReference type="EMBL" id="JXUW01000001">
    <property type="protein sequence ID" value="KJE78164.1"/>
    <property type="molecule type" value="Genomic_DNA"/>
</dbReference>
<dbReference type="Pfam" id="PF14579">
    <property type="entry name" value="HHH_6"/>
    <property type="match status" value="1"/>
</dbReference>
<dbReference type="InterPro" id="IPR029460">
    <property type="entry name" value="DNAPol_HHH"/>
</dbReference>
<comment type="catalytic activity">
    <reaction evidence="12 13">
        <text>DNA(n) + a 2'-deoxyribonucleoside 5'-triphosphate = DNA(n+1) + diphosphate</text>
        <dbReference type="Rhea" id="RHEA:22508"/>
        <dbReference type="Rhea" id="RHEA-COMP:17339"/>
        <dbReference type="Rhea" id="RHEA-COMP:17340"/>
        <dbReference type="ChEBI" id="CHEBI:33019"/>
        <dbReference type="ChEBI" id="CHEBI:61560"/>
        <dbReference type="ChEBI" id="CHEBI:173112"/>
        <dbReference type="EC" id="2.7.7.7"/>
    </reaction>
</comment>
<reference evidence="15 16" key="1">
    <citation type="submission" date="2015-01" db="EMBL/GenBank/DDBJ databases">
        <title>Draft genome of the acidophilic iron oxidizer Ferrimicrobium acidiphilum strain T23.</title>
        <authorList>
            <person name="Poehlein A."/>
            <person name="Eisen S."/>
            <person name="Schloemann M."/>
            <person name="Johnson B.D."/>
            <person name="Daniel R."/>
            <person name="Muehling M."/>
        </authorList>
    </citation>
    <scope>NUCLEOTIDE SEQUENCE [LARGE SCALE GENOMIC DNA]</scope>
    <source>
        <strain evidence="15 16">T23</strain>
    </source>
</reference>
<keyword evidence="6 13" id="KW-0808">Transferase</keyword>
<comment type="function">
    <text evidence="13">DNA polymerase involved in damage-induced mutagenesis and translesion synthesis (TLS). It is not the major replicative DNA polymerase.</text>
</comment>
<dbReference type="STRING" id="1121877.FEAC_01560"/>
<evidence type="ECO:0000256" key="13">
    <source>
        <dbReference type="HAMAP-Rule" id="MF_01902"/>
    </source>
</evidence>
<dbReference type="InterPro" id="IPR004013">
    <property type="entry name" value="PHP_dom"/>
</dbReference>
<dbReference type="InterPro" id="IPR023073">
    <property type="entry name" value="DnaE2"/>
</dbReference>
<comment type="caution">
    <text evidence="15">The sequence shown here is derived from an EMBL/GenBank/DDBJ whole genome shotgun (WGS) entry which is preliminary data.</text>
</comment>
<evidence type="ECO:0000256" key="6">
    <source>
        <dbReference type="ARBA" id="ARBA00022679"/>
    </source>
</evidence>
<dbReference type="OrthoDB" id="9803237at2"/>
<dbReference type="Gene3D" id="3.20.20.140">
    <property type="entry name" value="Metal-dependent hydrolases"/>
    <property type="match status" value="1"/>
</dbReference>
<evidence type="ECO:0000256" key="1">
    <source>
        <dbReference type="ARBA" id="ARBA00004496"/>
    </source>
</evidence>
<dbReference type="SUPFAM" id="SSF89550">
    <property type="entry name" value="PHP domain-like"/>
    <property type="match status" value="1"/>
</dbReference>
<keyword evidence="16" id="KW-1185">Reference proteome</keyword>
<dbReference type="NCBIfam" id="NF004225">
    <property type="entry name" value="PRK05672.1"/>
    <property type="match status" value="1"/>
</dbReference>
<dbReference type="GO" id="GO:0008408">
    <property type="term" value="F:3'-5' exonuclease activity"/>
    <property type="evidence" value="ECO:0007669"/>
    <property type="project" value="InterPro"/>
</dbReference>
<evidence type="ECO:0000256" key="5">
    <source>
        <dbReference type="ARBA" id="ARBA00022490"/>
    </source>
</evidence>
<feature type="domain" description="Polymerase/histidinol phosphatase N-terminal" evidence="14">
    <location>
        <begin position="33"/>
        <end position="100"/>
    </location>
</feature>
<evidence type="ECO:0000256" key="9">
    <source>
        <dbReference type="ARBA" id="ARBA00022763"/>
    </source>
</evidence>
<dbReference type="InterPro" id="IPR004365">
    <property type="entry name" value="NA-bd_OB_tRNA"/>
</dbReference>
<accession>A0A0D8FYK3</accession>
<comment type="subcellular location">
    <subcellularLocation>
        <location evidence="1 13">Cytoplasm</location>
    </subcellularLocation>
</comment>
<evidence type="ECO:0000256" key="10">
    <source>
        <dbReference type="ARBA" id="ARBA00022932"/>
    </source>
</evidence>
<evidence type="ECO:0000259" key="14">
    <source>
        <dbReference type="SMART" id="SM00481"/>
    </source>
</evidence>
<keyword evidence="10 13" id="KW-0239">DNA-directed DNA polymerase</keyword>
<dbReference type="CDD" id="cd04485">
    <property type="entry name" value="DnaE_OBF"/>
    <property type="match status" value="1"/>
</dbReference>
<dbReference type="InterPro" id="IPR011708">
    <property type="entry name" value="DNA_pol3_alpha_NTPase_dom"/>
</dbReference>
<dbReference type="Gene3D" id="2.40.50.140">
    <property type="entry name" value="Nucleic acid-binding proteins"/>
    <property type="match status" value="1"/>
</dbReference>
<dbReference type="GO" id="GO:0003887">
    <property type="term" value="F:DNA-directed DNA polymerase activity"/>
    <property type="evidence" value="ECO:0007669"/>
    <property type="project" value="UniProtKB-UniRule"/>
</dbReference>
<dbReference type="RefSeq" id="WP_081900899.1">
    <property type="nucleotide sequence ID" value="NZ_JQKF01000001.1"/>
</dbReference>
<dbReference type="InterPro" id="IPR003141">
    <property type="entry name" value="Pol/His_phosphatase_N"/>
</dbReference>
<dbReference type="NCBIfam" id="TIGR00594">
    <property type="entry name" value="polc"/>
    <property type="match status" value="1"/>
</dbReference>
<dbReference type="GO" id="GO:0006281">
    <property type="term" value="P:DNA repair"/>
    <property type="evidence" value="ECO:0007669"/>
    <property type="project" value="UniProtKB-UniRule"/>
</dbReference>
<evidence type="ECO:0000313" key="16">
    <source>
        <dbReference type="Proteomes" id="UP000032336"/>
    </source>
</evidence>